<dbReference type="EMBL" id="KZ805596">
    <property type="protein sequence ID" value="PVH93322.1"/>
    <property type="molecule type" value="Genomic_DNA"/>
</dbReference>
<proteinExistence type="inferred from homology"/>
<dbReference type="InterPro" id="IPR002347">
    <property type="entry name" value="SDR_fam"/>
</dbReference>
<gene>
    <name evidence="3" type="ORF">DM02DRAFT_662063</name>
</gene>
<reference evidence="3 4" key="1">
    <citation type="journal article" date="2018" name="Sci. Rep.">
        <title>Comparative genomics provides insights into the lifestyle and reveals functional heterogeneity of dark septate endophytic fungi.</title>
        <authorList>
            <person name="Knapp D.G."/>
            <person name="Nemeth J.B."/>
            <person name="Barry K."/>
            <person name="Hainaut M."/>
            <person name="Henrissat B."/>
            <person name="Johnson J."/>
            <person name="Kuo A."/>
            <person name="Lim J.H.P."/>
            <person name="Lipzen A."/>
            <person name="Nolan M."/>
            <person name="Ohm R.A."/>
            <person name="Tamas L."/>
            <person name="Grigoriev I.V."/>
            <person name="Spatafora J.W."/>
            <person name="Nagy L.G."/>
            <person name="Kovacs G.M."/>
        </authorList>
    </citation>
    <scope>NUCLEOTIDE SEQUENCE [LARGE SCALE GENOMIC DNA]</scope>
    <source>
        <strain evidence="3 4">DSE2036</strain>
    </source>
</reference>
<dbReference type="Proteomes" id="UP000244855">
    <property type="component" value="Unassembled WGS sequence"/>
</dbReference>
<protein>
    <submittedName>
        <fullName evidence="3">NAD(P)-binding protein</fullName>
    </submittedName>
</protein>
<dbReference type="InterPro" id="IPR036291">
    <property type="entry name" value="NAD(P)-bd_dom_sf"/>
</dbReference>
<accession>A0A2V1D5N6</accession>
<dbReference type="OrthoDB" id="5840532at2759"/>
<dbReference type="STRING" id="97972.A0A2V1D5N6"/>
<dbReference type="PRINTS" id="PR00080">
    <property type="entry name" value="SDRFAMILY"/>
</dbReference>
<dbReference type="InterPro" id="IPR020904">
    <property type="entry name" value="Sc_DH/Rdtase_CS"/>
</dbReference>
<dbReference type="PRINTS" id="PR00081">
    <property type="entry name" value="GDHRDH"/>
</dbReference>
<dbReference type="Pfam" id="PF13561">
    <property type="entry name" value="adh_short_C2"/>
    <property type="match status" value="1"/>
</dbReference>
<name>A0A2V1D5N6_9PLEO</name>
<dbReference type="Gene3D" id="3.40.50.720">
    <property type="entry name" value="NAD(P)-binding Rossmann-like Domain"/>
    <property type="match status" value="1"/>
</dbReference>
<sequence length="166" mass="17402">MSLSTCYSFGNVNGAFLGSKHAIAQFLARNPDVSGFRGTLINVSSIGGAVGLMRCTAYCAAKAAIIGLTRATALEYGDRGVRRNAILPGYISTAMLQPIVDADPIFAGYRNDSLPAGRLGTPQDVAGAAVWLADNGKSAYVTGTVIAVDVHRSPSLMLRYNYVCHG</sequence>
<dbReference type="GO" id="GO:0016616">
    <property type="term" value="F:oxidoreductase activity, acting on the CH-OH group of donors, NAD or NADP as acceptor"/>
    <property type="evidence" value="ECO:0007669"/>
    <property type="project" value="TreeGrafter"/>
</dbReference>
<dbReference type="AlphaFoldDB" id="A0A2V1D5N6"/>
<keyword evidence="4" id="KW-1185">Reference proteome</keyword>
<evidence type="ECO:0000313" key="4">
    <source>
        <dbReference type="Proteomes" id="UP000244855"/>
    </source>
</evidence>
<dbReference type="PANTHER" id="PTHR42760">
    <property type="entry name" value="SHORT-CHAIN DEHYDROGENASES/REDUCTASES FAMILY MEMBER"/>
    <property type="match status" value="1"/>
</dbReference>
<evidence type="ECO:0000256" key="2">
    <source>
        <dbReference type="ARBA" id="ARBA00022857"/>
    </source>
</evidence>
<organism evidence="3 4">
    <name type="scientific">Periconia macrospinosa</name>
    <dbReference type="NCBI Taxonomy" id="97972"/>
    <lineage>
        <taxon>Eukaryota</taxon>
        <taxon>Fungi</taxon>
        <taxon>Dikarya</taxon>
        <taxon>Ascomycota</taxon>
        <taxon>Pezizomycotina</taxon>
        <taxon>Dothideomycetes</taxon>
        <taxon>Pleosporomycetidae</taxon>
        <taxon>Pleosporales</taxon>
        <taxon>Massarineae</taxon>
        <taxon>Periconiaceae</taxon>
        <taxon>Periconia</taxon>
    </lineage>
</organism>
<keyword evidence="2" id="KW-0521">NADP</keyword>
<evidence type="ECO:0000256" key="1">
    <source>
        <dbReference type="ARBA" id="ARBA00006484"/>
    </source>
</evidence>
<comment type="similarity">
    <text evidence="1">Belongs to the short-chain dehydrogenases/reductases (SDR) family.</text>
</comment>
<dbReference type="SUPFAM" id="SSF51735">
    <property type="entry name" value="NAD(P)-binding Rossmann-fold domains"/>
    <property type="match status" value="1"/>
</dbReference>
<dbReference type="CDD" id="cd05233">
    <property type="entry name" value="SDR_c"/>
    <property type="match status" value="1"/>
</dbReference>
<dbReference type="PROSITE" id="PS00061">
    <property type="entry name" value="ADH_SHORT"/>
    <property type="match status" value="1"/>
</dbReference>
<evidence type="ECO:0000313" key="3">
    <source>
        <dbReference type="EMBL" id="PVH93322.1"/>
    </source>
</evidence>
<dbReference type="PANTHER" id="PTHR42760:SF124">
    <property type="entry name" value="SHORT-CHAIN DEHYDROGENASE_REDUCTASE"/>
    <property type="match status" value="1"/>
</dbReference>